<name>A0ABP8XDI4_9MICC</name>
<evidence type="ECO:0000256" key="7">
    <source>
        <dbReference type="ARBA" id="ARBA00023136"/>
    </source>
</evidence>
<keyword evidence="6" id="KW-0811">Translocation</keyword>
<feature type="compositionally biased region" description="Basic and acidic residues" evidence="8">
    <location>
        <begin position="103"/>
        <end position="118"/>
    </location>
</feature>
<dbReference type="PANTHER" id="PTHR33162">
    <property type="entry name" value="SEC-INDEPENDENT PROTEIN TRANSLOCASE PROTEIN TATA, CHLOROPLASTIC"/>
    <property type="match status" value="1"/>
</dbReference>
<accession>A0ABP8XDI4</accession>
<keyword evidence="7" id="KW-0472">Membrane</keyword>
<dbReference type="InterPro" id="IPR003369">
    <property type="entry name" value="TatA/B/E"/>
</dbReference>
<comment type="subcellular location">
    <subcellularLocation>
        <location evidence="1">Membrane</location>
        <topology evidence="1">Single-pass membrane protein</topology>
    </subcellularLocation>
</comment>
<keyword evidence="3" id="KW-0812">Transmembrane</keyword>
<feature type="region of interest" description="Disordered" evidence="8">
    <location>
        <begin position="84"/>
        <end position="118"/>
    </location>
</feature>
<dbReference type="Proteomes" id="UP001501446">
    <property type="component" value="Unassembled WGS sequence"/>
</dbReference>
<evidence type="ECO:0000256" key="1">
    <source>
        <dbReference type="ARBA" id="ARBA00004167"/>
    </source>
</evidence>
<evidence type="ECO:0000256" key="5">
    <source>
        <dbReference type="ARBA" id="ARBA00022989"/>
    </source>
</evidence>
<comment type="caution">
    <text evidence="9">The sequence shown here is derived from an EMBL/GenBank/DDBJ whole genome shotgun (WGS) entry which is preliminary data.</text>
</comment>
<evidence type="ECO:0000313" key="10">
    <source>
        <dbReference type="Proteomes" id="UP001501446"/>
    </source>
</evidence>
<keyword evidence="4" id="KW-0653">Protein transport</keyword>
<dbReference type="Gene3D" id="1.20.5.3310">
    <property type="match status" value="1"/>
</dbReference>
<keyword evidence="2" id="KW-0813">Transport</keyword>
<protein>
    <submittedName>
        <fullName evidence="9">Twin-arginine translocase TatA/TatE family subunit</fullName>
    </submittedName>
</protein>
<keyword evidence="5" id="KW-1133">Transmembrane helix</keyword>
<evidence type="ECO:0000256" key="8">
    <source>
        <dbReference type="SAM" id="MobiDB-lite"/>
    </source>
</evidence>
<reference evidence="10" key="1">
    <citation type="journal article" date="2019" name="Int. J. Syst. Evol. Microbiol.">
        <title>The Global Catalogue of Microorganisms (GCM) 10K type strain sequencing project: providing services to taxonomists for standard genome sequencing and annotation.</title>
        <authorList>
            <consortium name="The Broad Institute Genomics Platform"/>
            <consortium name="The Broad Institute Genome Sequencing Center for Infectious Disease"/>
            <person name="Wu L."/>
            <person name="Ma J."/>
        </authorList>
    </citation>
    <scope>NUCLEOTIDE SEQUENCE [LARGE SCALE GENOMIC DNA]</scope>
    <source>
        <strain evidence="10">JCM 18958</strain>
    </source>
</reference>
<dbReference type="RefSeq" id="WP_303382737.1">
    <property type="nucleotide sequence ID" value="NZ_BAABLN010000034.1"/>
</dbReference>
<dbReference type="Pfam" id="PF02416">
    <property type="entry name" value="TatA_B_E"/>
    <property type="match status" value="1"/>
</dbReference>
<evidence type="ECO:0000256" key="6">
    <source>
        <dbReference type="ARBA" id="ARBA00023010"/>
    </source>
</evidence>
<dbReference type="PRINTS" id="PR01506">
    <property type="entry name" value="TATBPROTEIN"/>
</dbReference>
<keyword evidence="10" id="KW-1185">Reference proteome</keyword>
<evidence type="ECO:0000256" key="3">
    <source>
        <dbReference type="ARBA" id="ARBA00022692"/>
    </source>
</evidence>
<evidence type="ECO:0000256" key="2">
    <source>
        <dbReference type="ARBA" id="ARBA00022448"/>
    </source>
</evidence>
<dbReference type="EMBL" id="BAABLN010000034">
    <property type="protein sequence ID" value="GAA4704674.1"/>
    <property type="molecule type" value="Genomic_DNA"/>
</dbReference>
<dbReference type="PANTHER" id="PTHR33162:SF1">
    <property type="entry name" value="SEC-INDEPENDENT PROTEIN TRANSLOCASE PROTEIN TATA, CHLOROPLASTIC"/>
    <property type="match status" value="1"/>
</dbReference>
<gene>
    <name evidence="9" type="ORF">GCM10025781_24650</name>
</gene>
<evidence type="ECO:0000256" key="4">
    <source>
        <dbReference type="ARBA" id="ARBA00022927"/>
    </source>
</evidence>
<evidence type="ECO:0000313" key="9">
    <source>
        <dbReference type="EMBL" id="GAA4704674.1"/>
    </source>
</evidence>
<organism evidence="9 10">
    <name type="scientific">Kocuria gwangalliensis</name>
    <dbReference type="NCBI Taxonomy" id="501592"/>
    <lineage>
        <taxon>Bacteria</taxon>
        <taxon>Bacillati</taxon>
        <taxon>Actinomycetota</taxon>
        <taxon>Actinomycetes</taxon>
        <taxon>Micrococcales</taxon>
        <taxon>Micrococcaceae</taxon>
        <taxon>Kocuria</taxon>
    </lineage>
</organism>
<proteinExistence type="predicted"/>
<sequence>MFGISGGEAILILVVALVVIGPERLPEYAEKLKDMIKSLRRYATGAKDDLRETLGPEFTDVDWRKLDPRQYDPRVIVREALMEEDEPQTPEYQAASPAVPVARRLEPGERAPYDTEAT</sequence>